<organism evidence="1 2">
    <name type="scientific">Flavobacterium album</name>
    <dbReference type="NCBI Taxonomy" id="2175091"/>
    <lineage>
        <taxon>Bacteria</taxon>
        <taxon>Pseudomonadati</taxon>
        <taxon>Bacteroidota</taxon>
        <taxon>Flavobacteriia</taxon>
        <taxon>Flavobacteriales</taxon>
        <taxon>Flavobacteriaceae</taxon>
        <taxon>Flavobacterium</taxon>
    </lineage>
</organism>
<gene>
    <name evidence="1" type="ORF">HYN59_16690</name>
</gene>
<evidence type="ECO:0000313" key="2">
    <source>
        <dbReference type="Proteomes" id="UP000244929"/>
    </source>
</evidence>
<evidence type="ECO:0000313" key="1">
    <source>
        <dbReference type="EMBL" id="AWH86642.1"/>
    </source>
</evidence>
<dbReference type="AlphaFoldDB" id="A0A2S1R207"/>
<dbReference type="RefSeq" id="WP_108779365.1">
    <property type="nucleotide sequence ID" value="NZ_CP029186.1"/>
</dbReference>
<keyword evidence="2" id="KW-1185">Reference proteome</keyword>
<accession>A0A2S1R207</accession>
<name>A0A2S1R207_9FLAO</name>
<reference evidence="1 2" key="1">
    <citation type="submission" date="2018-04" db="EMBL/GenBank/DDBJ databases">
        <title>Genome sequencing of Flavobacterium sp. HYN0059.</title>
        <authorList>
            <person name="Yi H."/>
            <person name="Baek C."/>
        </authorList>
    </citation>
    <scope>NUCLEOTIDE SEQUENCE [LARGE SCALE GENOMIC DNA]</scope>
    <source>
        <strain evidence="1 2">HYN0059</strain>
    </source>
</reference>
<sequence length="164" mass="18605">MQTITITSEKNRRYTALIDGKPFGTLYYPKWFSQDAEITIGASMYILKGKGFWKTHGEVLKDGMPIFDIKTKWSGNVISRTKEAHHFYTLKPKGFFKCGYVLENYKGEVVMEVKQEFSWKFNPGYLLTVNEDTMTEDTMLLALVAMHYFRAAMNAAAASVAAAG</sequence>
<dbReference type="KEGG" id="falb:HYN59_16690"/>
<dbReference type="Proteomes" id="UP000244929">
    <property type="component" value="Chromosome"/>
</dbReference>
<protein>
    <submittedName>
        <fullName evidence="1">Uncharacterized protein</fullName>
    </submittedName>
</protein>
<dbReference type="EMBL" id="CP029186">
    <property type="protein sequence ID" value="AWH86642.1"/>
    <property type="molecule type" value="Genomic_DNA"/>
</dbReference>
<proteinExistence type="predicted"/>
<dbReference type="OrthoDB" id="948713at2"/>